<dbReference type="Pfam" id="PF01190">
    <property type="entry name" value="Pollen_Ole_e_1"/>
    <property type="match status" value="1"/>
</dbReference>
<proteinExistence type="inferred from homology"/>
<dbReference type="OrthoDB" id="1896520at2759"/>
<protein>
    <submittedName>
        <fullName evidence="3">Putative pollen allergen Ole e 1 family</fullName>
    </submittedName>
</protein>
<dbReference type="Proteomes" id="UP000447434">
    <property type="component" value="Chromosome 8"/>
</dbReference>
<reference evidence="4" key="1">
    <citation type="journal article" date="2020" name="Nat. Commun.">
        <title>Genome sequence of the cluster root forming white lupin.</title>
        <authorList>
            <person name="Hufnagel B."/>
            <person name="Marques A."/>
            <person name="Soriano A."/>
            <person name="Marques L."/>
            <person name="Divol F."/>
            <person name="Doumas P."/>
            <person name="Sallet E."/>
            <person name="Mancinotti D."/>
            <person name="Carrere S."/>
            <person name="Marande W."/>
            <person name="Arribat S."/>
            <person name="Keller J."/>
            <person name="Huneau C."/>
            <person name="Blein T."/>
            <person name="Aime D."/>
            <person name="Laguerre M."/>
            <person name="Taylor J."/>
            <person name="Schubert V."/>
            <person name="Nelson M."/>
            <person name="Geu-Flores F."/>
            <person name="Crespi M."/>
            <person name="Gallardo-Guerrero K."/>
            <person name="Delaux P.-M."/>
            <person name="Salse J."/>
            <person name="Berges H."/>
            <person name="Guyot R."/>
            <person name="Gouzy J."/>
            <person name="Peret B."/>
        </authorList>
    </citation>
    <scope>NUCLEOTIDE SEQUENCE [LARGE SCALE GENOMIC DNA]</scope>
    <source>
        <strain evidence="4">cv. Amiga</strain>
    </source>
</reference>
<dbReference type="PANTHER" id="PTHR31614:SF5">
    <property type="entry name" value="ALLERGEN-LIKE PROTEIN BRSN20"/>
    <property type="match status" value="1"/>
</dbReference>
<evidence type="ECO:0000313" key="3">
    <source>
        <dbReference type="EMBL" id="KAE9609026.1"/>
    </source>
</evidence>
<organism evidence="3 4">
    <name type="scientific">Lupinus albus</name>
    <name type="common">White lupine</name>
    <name type="synonym">Lupinus termis</name>
    <dbReference type="NCBI Taxonomy" id="3870"/>
    <lineage>
        <taxon>Eukaryota</taxon>
        <taxon>Viridiplantae</taxon>
        <taxon>Streptophyta</taxon>
        <taxon>Embryophyta</taxon>
        <taxon>Tracheophyta</taxon>
        <taxon>Spermatophyta</taxon>
        <taxon>Magnoliopsida</taxon>
        <taxon>eudicotyledons</taxon>
        <taxon>Gunneridae</taxon>
        <taxon>Pentapetalae</taxon>
        <taxon>rosids</taxon>
        <taxon>fabids</taxon>
        <taxon>Fabales</taxon>
        <taxon>Fabaceae</taxon>
        <taxon>Papilionoideae</taxon>
        <taxon>50 kb inversion clade</taxon>
        <taxon>genistoids sensu lato</taxon>
        <taxon>core genistoids</taxon>
        <taxon>Genisteae</taxon>
        <taxon>Lupinus</taxon>
    </lineage>
</organism>
<comment type="caution">
    <text evidence="3">The sequence shown here is derived from an EMBL/GenBank/DDBJ whole genome shotgun (WGS) entry which is preliminary data.</text>
</comment>
<accession>A0A6A5MLC9</accession>
<dbReference type="AlphaFoldDB" id="A0A6A5MLC9"/>
<evidence type="ECO:0000256" key="2">
    <source>
        <dbReference type="ARBA" id="ARBA00023157"/>
    </source>
</evidence>
<evidence type="ECO:0000313" key="4">
    <source>
        <dbReference type="Proteomes" id="UP000447434"/>
    </source>
</evidence>
<keyword evidence="4" id="KW-1185">Reference proteome</keyword>
<evidence type="ECO:0000256" key="1">
    <source>
        <dbReference type="ARBA" id="ARBA00010049"/>
    </source>
</evidence>
<gene>
    <name evidence="3" type="ORF">Lalb_Chr08g0241891</name>
</gene>
<name>A0A6A5MLC9_LUPAL</name>
<sequence length="163" mass="17832">MASSRIALVLFMCVLPAMIAAIRPEKNPFSVKGRVFCDPCRATFETSATTYIAGAEVILECSDRATNEVVYTKKGITDSTGTYIITVNEDHKDQVCNAKLVNSNHPTCNEVTPGRDQARVILTGYNGIASNDRFANAMGYMTQDVASGCADVLKQYQEFDKED</sequence>
<keyword evidence="2" id="KW-1015">Disulfide bond</keyword>
<dbReference type="EMBL" id="WOCE01000008">
    <property type="protein sequence ID" value="KAE9609026.1"/>
    <property type="molecule type" value="Genomic_DNA"/>
</dbReference>
<dbReference type="PANTHER" id="PTHR31614">
    <property type="entry name" value="PROTEIN DOWNSTREAM OF FLC-RELATED"/>
    <property type="match status" value="1"/>
</dbReference>
<dbReference type="InterPro" id="IPR006041">
    <property type="entry name" value="Pollen_Ole_e1_allergen"/>
</dbReference>
<comment type="similarity">
    <text evidence="1">Belongs to the Ole e I family.</text>
</comment>